<dbReference type="EMBL" id="JAPDNT010000002">
    <property type="protein sequence ID" value="MCW3473788.1"/>
    <property type="molecule type" value="Genomic_DNA"/>
</dbReference>
<evidence type="ECO:0000259" key="5">
    <source>
        <dbReference type="PROSITE" id="PS50850"/>
    </source>
</evidence>
<dbReference type="Pfam" id="PF07690">
    <property type="entry name" value="MFS_1"/>
    <property type="match status" value="2"/>
</dbReference>
<proteinExistence type="predicted"/>
<evidence type="ECO:0000256" key="1">
    <source>
        <dbReference type="ARBA" id="ARBA00022692"/>
    </source>
</evidence>
<dbReference type="InterPro" id="IPR011701">
    <property type="entry name" value="MFS"/>
</dbReference>
<feature type="transmembrane region" description="Helical" evidence="4">
    <location>
        <begin position="74"/>
        <end position="93"/>
    </location>
</feature>
<keyword evidence="1 4" id="KW-0812">Transmembrane</keyword>
<sequence length="396" mass="40877">MGRNLRNLDWLYFFVADVQTGFGPFIAVYLTDHKWTQAELGIALGVGSATAMLGQVPAGAFVDSLAHKRSAAFAALLAVAASAALMASSPALWPVLLAQVVYGLAACILTPLLAAITLGLVSRSAVPERLGRNARFAALGSALGAGLMGAMGTWVSSRAVFWLAATLCLPALLALRGLGAVRPDEAAALNLDEPAHEEWRHVLLDRPLLSYIACTVLFHLANAAMLPLAGVEITRRSDEGASLIIAACILVPQMTAALLSPWAGWAAQRWGRRPVLLIGFMALPLRGLLLALVGNPWLVVPVQVLDGFGGAAFGVMTPLVASDLSGPAGRFNLRMGIIGLAIGIGATISNTVAGGIASSFGSRAAFLALATAGAGAVLAVALAMPETRPPVSCQRP</sequence>
<feature type="transmembrane region" description="Helical" evidence="4">
    <location>
        <begin position="133"/>
        <end position="154"/>
    </location>
</feature>
<dbReference type="Gene3D" id="1.20.1250.20">
    <property type="entry name" value="MFS general substrate transporter like domains"/>
    <property type="match status" value="2"/>
</dbReference>
<evidence type="ECO:0000313" key="6">
    <source>
        <dbReference type="EMBL" id="MCW3473788.1"/>
    </source>
</evidence>
<dbReference type="PROSITE" id="PS50850">
    <property type="entry name" value="MFS"/>
    <property type="match status" value="1"/>
</dbReference>
<feature type="transmembrane region" description="Helical" evidence="4">
    <location>
        <begin position="333"/>
        <end position="358"/>
    </location>
</feature>
<feature type="transmembrane region" description="Helical" evidence="4">
    <location>
        <begin position="241"/>
        <end position="263"/>
    </location>
</feature>
<organism evidence="6 7">
    <name type="scientific">Limobrevibacterium gyesilva</name>
    <dbReference type="NCBI Taxonomy" id="2991712"/>
    <lineage>
        <taxon>Bacteria</taxon>
        <taxon>Pseudomonadati</taxon>
        <taxon>Pseudomonadota</taxon>
        <taxon>Alphaproteobacteria</taxon>
        <taxon>Acetobacterales</taxon>
        <taxon>Acetobacteraceae</taxon>
        <taxon>Limobrevibacterium</taxon>
    </lineage>
</organism>
<gene>
    <name evidence="6" type="ORF">OL599_04290</name>
</gene>
<dbReference type="SUPFAM" id="SSF103473">
    <property type="entry name" value="MFS general substrate transporter"/>
    <property type="match status" value="1"/>
</dbReference>
<dbReference type="InterPro" id="IPR020846">
    <property type="entry name" value="MFS_dom"/>
</dbReference>
<protein>
    <submittedName>
        <fullName evidence="6">MFS transporter</fullName>
    </submittedName>
</protein>
<keyword evidence="3 4" id="KW-0472">Membrane</keyword>
<evidence type="ECO:0000313" key="7">
    <source>
        <dbReference type="Proteomes" id="UP001165679"/>
    </source>
</evidence>
<name>A0AA41YKX3_9PROT</name>
<dbReference type="InterPro" id="IPR036259">
    <property type="entry name" value="MFS_trans_sf"/>
</dbReference>
<keyword evidence="7" id="KW-1185">Reference proteome</keyword>
<feature type="transmembrane region" description="Helical" evidence="4">
    <location>
        <begin position="42"/>
        <end position="62"/>
    </location>
</feature>
<comment type="caution">
    <text evidence="6">The sequence shown here is derived from an EMBL/GenBank/DDBJ whole genome shotgun (WGS) entry which is preliminary data.</text>
</comment>
<dbReference type="AlphaFoldDB" id="A0AA41YKX3"/>
<feature type="transmembrane region" description="Helical" evidence="4">
    <location>
        <begin position="99"/>
        <end position="121"/>
    </location>
</feature>
<feature type="transmembrane region" description="Helical" evidence="4">
    <location>
        <begin position="160"/>
        <end position="178"/>
    </location>
</feature>
<reference evidence="6" key="2">
    <citation type="submission" date="2022-10" db="EMBL/GenBank/DDBJ databases">
        <authorList>
            <person name="Trinh H.N."/>
        </authorList>
    </citation>
    <scope>NUCLEOTIDE SEQUENCE</scope>
    <source>
        <strain evidence="6">RN2-1</strain>
    </source>
</reference>
<dbReference type="RefSeq" id="WP_264712406.1">
    <property type="nucleotide sequence ID" value="NZ_JAPDNT010000002.1"/>
</dbReference>
<feature type="transmembrane region" description="Helical" evidence="4">
    <location>
        <begin position="300"/>
        <end position="321"/>
    </location>
</feature>
<dbReference type="PANTHER" id="PTHR23539">
    <property type="entry name" value="MFS TRANSPORTER"/>
    <property type="match status" value="1"/>
</dbReference>
<accession>A0AA41YKX3</accession>
<reference evidence="6" key="1">
    <citation type="submission" date="2022-09" db="EMBL/GenBank/DDBJ databases">
        <title>Rhodovastum sp. nov. RN2-1 isolated from soil in Seongnam, South Korea.</title>
        <authorList>
            <person name="Le N.T."/>
        </authorList>
    </citation>
    <scope>NUCLEOTIDE SEQUENCE</scope>
    <source>
        <strain evidence="6">RN2-1</strain>
    </source>
</reference>
<feature type="domain" description="Major facilitator superfamily (MFS) profile" evidence="5">
    <location>
        <begin position="1"/>
        <end position="388"/>
    </location>
</feature>
<evidence type="ECO:0000256" key="2">
    <source>
        <dbReference type="ARBA" id="ARBA00022989"/>
    </source>
</evidence>
<dbReference type="Proteomes" id="UP001165679">
    <property type="component" value="Unassembled WGS sequence"/>
</dbReference>
<dbReference type="PANTHER" id="PTHR23539:SF1">
    <property type="entry name" value="MAJOR FACILITATOR SUPERFAMILY (MFS) PROFILE DOMAIN-CONTAINING PROTEIN"/>
    <property type="match status" value="1"/>
</dbReference>
<feature type="transmembrane region" description="Helical" evidence="4">
    <location>
        <begin position="12"/>
        <end position="30"/>
    </location>
</feature>
<evidence type="ECO:0000256" key="4">
    <source>
        <dbReference type="SAM" id="Phobius"/>
    </source>
</evidence>
<evidence type="ECO:0000256" key="3">
    <source>
        <dbReference type="ARBA" id="ARBA00023136"/>
    </source>
</evidence>
<feature type="transmembrane region" description="Helical" evidence="4">
    <location>
        <begin position="364"/>
        <end position="385"/>
    </location>
</feature>
<keyword evidence="2 4" id="KW-1133">Transmembrane helix</keyword>
<dbReference type="GO" id="GO:0022857">
    <property type="term" value="F:transmembrane transporter activity"/>
    <property type="evidence" value="ECO:0007669"/>
    <property type="project" value="InterPro"/>
</dbReference>
<feature type="transmembrane region" description="Helical" evidence="4">
    <location>
        <begin position="208"/>
        <end position="229"/>
    </location>
</feature>
<feature type="transmembrane region" description="Helical" evidence="4">
    <location>
        <begin position="275"/>
        <end position="294"/>
    </location>
</feature>